<dbReference type="GeneID" id="120255910"/>
<gene>
    <name evidence="8" type="primary">LOC120255910</name>
</gene>
<dbReference type="Pfam" id="PF10551">
    <property type="entry name" value="MULE"/>
    <property type="match status" value="1"/>
</dbReference>
<dbReference type="Proteomes" id="UP001515500">
    <property type="component" value="Unplaced"/>
</dbReference>
<feature type="region of interest" description="Disordered" evidence="5">
    <location>
        <begin position="433"/>
        <end position="464"/>
    </location>
</feature>
<evidence type="ECO:0000313" key="8">
    <source>
        <dbReference type="RefSeq" id="XP_039119617.1"/>
    </source>
</evidence>
<evidence type="ECO:0000259" key="6">
    <source>
        <dbReference type="PROSITE" id="PS50966"/>
    </source>
</evidence>
<keyword evidence="7" id="KW-1185">Reference proteome</keyword>
<evidence type="ECO:0000256" key="3">
    <source>
        <dbReference type="ARBA" id="ARBA00022833"/>
    </source>
</evidence>
<evidence type="ECO:0000256" key="5">
    <source>
        <dbReference type="SAM" id="MobiDB-lite"/>
    </source>
</evidence>
<dbReference type="SMART" id="SM00575">
    <property type="entry name" value="ZnF_PMZ"/>
    <property type="match status" value="1"/>
</dbReference>
<dbReference type="InterPro" id="IPR006564">
    <property type="entry name" value="Znf_PMZ"/>
</dbReference>
<name>A0AB40AX96_DIOCR</name>
<dbReference type="PROSITE" id="PS50966">
    <property type="entry name" value="ZF_SWIM"/>
    <property type="match status" value="1"/>
</dbReference>
<accession>A0AB40AX96</accession>
<dbReference type="RefSeq" id="XP_039119617.1">
    <property type="nucleotide sequence ID" value="XM_039263683.1"/>
</dbReference>
<evidence type="ECO:0000313" key="7">
    <source>
        <dbReference type="Proteomes" id="UP001515500"/>
    </source>
</evidence>
<dbReference type="PANTHER" id="PTHR31973">
    <property type="entry name" value="POLYPROTEIN, PUTATIVE-RELATED"/>
    <property type="match status" value="1"/>
</dbReference>
<keyword evidence="2 4" id="KW-0863">Zinc-finger</keyword>
<dbReference type="GO" id="GO:0008270">
    <property type="term" value="F:zinc ion binding"/>
    <property type="evidence" value="ECO:0007669"/>
    <property type="project" value="UniProtKB-KW"/>
</dbReference>
<feature type="domain" description="SWIM-type" evidence="6">
    <location>
        <begin position="198"/>
        <end position="235"/>
    </location>
</feature>
<keyword evidence="3" id="KW-0862">Zinc</keyword>
<evidence type="ECO:0000256" key="4">
    <source>
        <dbReference type="PROSITE-ProRule" id="PRU00325"/>
    </source>
</evidence>
<evidence type="ECO:0000256" key="2">
    <source>
        <dbReference type="ARBA" id="ARBA00022771"/>
    </source>
</evidence>
<dbReference type="InterPro" id="IPR007527">
    <property type="entry name" value="Znf_SWIM"/>
</dbReference>
<dbReference type="InterPro" id="IPR018289">
    <property type="entry name" value="MULE_transposase_dom"/>
</dbReference>
<proteinExistence type="predicted"/>
<feature type="compositionally biased region" description="Basic residues" evidence="5">
    <location>
        <begin position="455"/>
        <end position="464"/>
    </location>
</feature>
<sequence>MVKDKDTIQIKSGNLKHECSRDHHIRHVNAKWIAKKYMDQFRSDPSWKINGIIQAVKTNQEVHISRLIAWRAKSIALKMLDGDEKTQITRLYDYRLELIMTHPRSTVMFKRNEGVFSGMYVCLAPLKACFLAGCRRIISVDGCFLKGLYGGQLLTAIGIDANDGIYPVAWAMVSKENHENWMWFLELLTGDLQITDSYKWAFMSDRQKERSCTCRRWQLTGLPCAHAISSIFYNKEKPEDYVDDCYKVTTFLQTYNHLLNPTQDSVCWPKSAENPMIPPELANKKRGRKPMLRKEAGDENVGFCNGRVSRKGAQKKCSICGVQGHNKRYHGLQGNNRRETTQEVEQIVGEANDDTNCPMEAIDPQVDLLNKKIGNEEPVAGSNVSESVPQMVNISVQAFLGLAPEIQTKILECEEEEGEEGFGFSGLGFSDLIDENEKEEEGEEVSGFSDLRDEKKKKKKKKKKGLTWWLMWC</sequence>
<dbReference type="AlphaFoldDB" id="A0AB40AX96"/>
<evidence type="ECO:0000256" key="1">
    <source>
        <dbReference type="ARBA" id="ARBA00022723"/>
    </source>
</evidence>
<dbReference type="PANTHER" id="PTHR31973:SF187">
    <property type="entry name" value="MUTATOR TRANSPOSASE MUDRA PROTEIN"/>
    <property type="match status" value="1"/>
</dbReference>
<keyword evidence="1" id="KW-0479">Metal-binding</keyword>
<organism evidence="7 8">
    <name type="scientific">Dioscorea cayennensis subsp. rotundata</name>
    <name type="common">White Guinea yam</name>
    <name type="synonym">Dioscorea rotundata</name>
    <dbReference type="NCBI Taxonomy" id="55577"/>
    <lineage>
        <taxon>Eukaryota</taxon>
        <taxon>Viridiplantae</taxon>
        <taxon>Streptophyta</taxon>
        <taxon>Embryophyta</taxon>
        <taxon>Tracheophyta</taxon>
        <taxon>Spermatophyta</taxon>
        <taxon>Magnoliopsida</taxon>
        <taxon>Liliopsida</taxon>
        <taxon>Dioscoreales</taxon>
        <taxon>Dioscoreaceae</taxon>
        <taxon>Dioscorea</taxon>
    </lineage>
</organism>
<reference evidence="8" key="1">
    <citation type="submission" date="2025-08" db="UniProtKB">
        <authorList>
            <consortium name="RefSeq"/>
        </authorList>
    </citation>
    <scope>IDENTIFICATION</scope>
</reference>
<protein>
    <submittedName>
        <fullName evidence="8">Uncharacterized protein LOC120255910</fullName>
    </submittedName>
</protein>
<feature type="compositionally biased region" description="Acidic residues" evidence="5">
    <location>
        <begin position="433"/>
        <end position="444"/>
    </location>
</feature>